<dbReference type="PANTHER" id="PTHR11771">
    <property type="entry name" value="LIPOXYGENASE"/>
    <property type="match status" value="1"/>
</dbReference>
<dbReference type="InterPro" id="IPR001024">
    <property type="entry name" value="PLAT/LH2_dom"/>
</dbReference>
<accession>A0ABD1JH51</accession>
<feature type="binding site" evidence="10">
    <location>
        <position position="544"/>
    </location>
    <ligand>
        <name>Fe cation</name>
        <dbReference type="ChEBI" id="CHEBI:24875"/>
        <note>catalytic</note>
    </ligand>
</feature>
<dbReference type="Pfam" id="PF00305">
    <property type="entry name" value="Lipoxygenase"/>
    <property type="match status" value="1"/>
</dbReference>
<evidence type="ECO:0000256" key="8">
    <source>
        <dbReference type="ARBA" id="ARBA00023004"/>
    </source>
</evidence>
<keyword evidence="7 14" id="KW-0560">Oxidoreductase</keyword>
<dbReference type="GO" id="GO:0051213">
    <property type="term" value="F:dioxygenase activity"/>
    <property type="evidence" value="ECO:0007669"/>
    <property type="project" value="UniProtKB-KW"/>
</dbReference>
<feature type="site" description="Essential for stabilizing binding to COTL1" evidence="12">
    <location>
        <position position="102"/>
    </location>
</feature>
<dbReference type="InterPro" id="IPR020833">
    <property type="entry name" value="LipOase_Fe_BS"/>
</dbReference>
<evidence type="ECO:0000256" key="9">
    <source>
        <dbReference type="ARBA" id="ARBA00023098"/>
    </source>
</evidence>
<comment type="subcellular location">
    <subcellularLocation>
        <location evidence="1">Cytoplasm</location>
    </subcellularLocation>
</comment>
<dbReference type="Gene3D" id="3.10.450.60">
    <property type="match status" value="1"/>
</dbReference>
<dbReference type="PRINTS" id="PR00087">
    <property type="entry name" value="LIPOXYGENASE"/>
</dbReference>
<comment type="cofactor">
    <cofactor evidence="10">
        <name>Fe cation</name>
        <dbReference type="ChEBI" id="CHEBI:24875"/>
    </cofactor>
    <text evidence="10">Binds 1 Fe cation per subunit.</text>
</comment>
<evidence type="ECO:0000256" key="11">
    <source>
        <dbReference type="PIRSR" id="PIRSR601885-2"/>
    </source>
</evidence>
<evidence type="ECO:0000313" key="18">
    <source>
        <dbReference type="Proteomes" id="UP001591681"/>
    </source>
</evidence>
<keyword evidence="9" id="KW-0443">Lipid metabolism</keyword>
<dbReference type="InterPro" id="IPR013819">
    <property type="entry name" value="LipOase_C"/>
</dbReference>
<keyword evidence="8 10" id="KW-0408">Iron</keyword>
<dbReference type="Gene3D" id="1.20.245.10">
    <property type="entry name" value="Lipoxygenase-1, Domain 5"/>
    <property type="match status" value="1"/>
</dbReference>
<evidence type="ECO:0000256" key="12">
    <source>
        <dbReference type="PIRSR" id="PIRSR601885-3"/>
    </source>
</evidence>
<evidence type="ECO:0000256" key="2">
    <source>
        <dbReference type="ARBA" id="ARBA00005189"/>
    </source>
</evidence>
<feature type="binding site" evidence="11">
    <location>
        <position position="79"/>
    </location>
    <ligand>
        <name>Ca(2+)</name>
        <dbReference type="ChEBI" id="CHEBI:29108"/>
        <label>1</label>
    </ligand>
</feature>
<organism evidence="17 18">
    <name type="scientific">Coilia grayii</name>
    <name type="common">Gray's grenadier anchovy</name>
    <dbReference type="NCBI Taxonomy" id="363190"/>
    <lineage>
        <taxon>Eukaryota</taxon>
        <taxon>Metazoa</taxon>
        <taxon>Chordata</taxon>
        <taxon>Craniata</taxon>
        <taxon>Vertebrata</taxon>
        <taxon>Euteleostomi</taxon>
        <taxon>Actinopterygii</taxon>
        <taxon>Neopterygii</taxon>
        <taxon>Teleostei</taxon>
        <taxon>Clupei</taxon>
        <taxon>Clupeiformes</taxon>
        <taxon>Clupeoidei</taxon>
        <taxon>Engraulidae</taxon>
        <taxon>Coilinae</taxon>
        <taxon>Coilia</taxon>
    </lineage>
</organism>
<feature type="binding site" evidence="10">
    <location>
        <position position="364"/>
    </location>
    <ligand>
        <name>Fe cation</name>
        <dbReference type="ChEBI" id="CHEBI:24875"/>
        <note>catalytic</note>
    </ligand>
</feature>
<keyword evidence="18" id="KW-1185">Reference proteome</keyword>
<evidence type="ECO:0000256" key="3">
    <source>
        <dbReference type="ARBA" id="ARBA00009419"/>
    </source>
</evidence>
<dbReference type="PRINTS" id="PR00467">
    <property type="entry name" value="MAMLPOXGNASE"/>
</dbReference>
<name>A0ABD1JH51_9TELE</name>
<comment type="caution">
    <text evidence="17">The sequence shown here is derived from an EMBL/GenBank/DDBJ whole genome shotgun (WGS) entry which is preliminary data.</text>
</comment>
<feature type="binding site" evidence="10">
    <location>
        <position position="667"/>
    </location>
    <ligand>
        <name>Fe cation</name>
        <dbReference type="ChEBI" id="CHEBI:24875"/>
        <note>catalytic</note>
    </ligand>
</feature>
<evidence type="ECO:0000256" key="7">
    <source>
        <dbReference type="ARBA" id="ARBA00023002"/>
    </source>
</evidence>
<feature type="binding site" evidence="10">
    <location>
        <position position="369"/>
    </location>
    <ligand>
        <name>Fe cation</name>
        <dbReference type="ChEBI" id="CHEBI:24875"/>
        <note>catalytic</note>
    </ligand>
</feature>
<dbReference type="PROSITE" id="PS51393">
    <property type="entry name" value="LIPOXYGENASE_3"/>
    <property type="match status" value="1"/>
</dbReference>
<keyword evidence="11" id="KW-0106">Calcium</keyword>
<evidence type="ECO:0000256" key="14">
    <source>
        <dbReference type="RuleBase" id="RU003974"/>
    </source>
</evidence>
<keyword evidence="6 14" id="KW-0223">Dioxygenase</keyword>
<evidence type="ECO:0000256" key="6">
    <source>
        <dbReference type="ARBA" id="ARBA00022964"/>
    </source>
</evidence>
<evidence type="ECO:0000256" key="1">
    <source>
        <dbReference type="ARBA" id="ARBA00004496"/>
    </source>
</evidence>
<comment type="caution">
    <text evidence="13">Lacks conserved residue(s) required for the propagation of feature annotation.</text>
</comment>
<dbReference type="InterPro" id="IPR036226">
    <property type="entry name" value="LipOase_C_sf"/>
</dbReference>
<dbReference type="SMART" id="SM00308">
    <property type="entry name" value="LH2"/>
    <property type="match status" value="1"/>
</dbReference>
<dbReference type="Proteomes" id="UP001591681">
    <property type="component" value="Unassembled WGS sequence"/>
</dbReference>
<dbReference type="PROSITE" id="PS00711">
    <property type="entry name" value="LIPOXYGENASE_1"/>
    <property type="match status" value="1"/>
</dbReference>
<dbReference type="InterPro" id="IPR036392">
    <property type="entry name" value="PLAT/LH2_dom_sf"/>
</dbReference>
<sequence length="667" mass="75794">MLTYTLTVYTGGRFLSGTTSTIYIKLIGQEGESDVKKLNPLKGVSRASEKQLTIETENTLGELLFVNLQSKKFMGLDNDWFCDKILVETPEGDRITFPCYRWIQAEKELKLRSAKATLVFQDINPQLKAERTREVESRQEEFKWDFYADGVPEIISADTAFGLPPVIRFSYKKQAEFLYNSARILISLKLQGLANNTEQWESIDELHQVYVGKKTKTYEYVEEHWAEDEFFGDQFLNSINPMVIKLCSTLPDNFPVTEDMVKGHLGDSTLEQEMQKGNIFLCDYKILEGLVGNVVHDKQQYLTAPLCLLYSNPDGKMLPLAIQLGQKPGADNPIFLPTDTKNDWLLAKMYVRAAEFSVHEVDFHLLRTHLLCEVYTVATLRHLPCPHPLFKLVYPHTRYTLQMSIMGRNQLISEDGSITKYSGIGGQSLPKLLSRATASLSYSALCLPENISERGLENVPNYYYRDDGIKLWNIINKYVGGVLQYYYKSDEYVQKDTELQQWIMEIFKHGFLQKKSTGIPESFQTVVDLVKFVTMVIFTASAQHAAVNNGQFDFGGWMPNYPSALGKPPPKEKGQTTETTIQQTLPNKSTTVNAMAVIKLLTEQSTDFHALGDFPDELFDEEVPCNAITEFQKDLKTLEASIEQRNATIALPYIYLIPKTVENSVAI</sequence>
<dbReference type="GO" id="GO:0006629">
    <property type="term" value="P:lipid metabolic process"/>
    <property type="evidence" value="ECO:0007669"/>
    <property type="project" value="UniProtKB-KW"/>
</dbReference>
<proteinExistence type="inferred from homology"/>
<feature type="domain" description="Lipoxygenase" evidence="16">
    <location>
        <begin position="117"/>
        <end position="667"/>
    </location>
</feature>
<feature type="binding site" evidence="11">
    <location>
        <position position="17"/>
    </location>
    <ligand>
        <name>Ca(2+)</name>
        <dbReference type="ChEBI" id="CHEBI:29108"/>
        <label>1</label>
    </ligand>
</feature>
<dbReference type="GO" id="GO:0046872">
    <property type="term" value="F:metal ion binding"/>
    <property type="evidence" value="ECO:0007669"/>
    <property type="project" value="UniProtKB-KW"/>
</dbReference>
<dbReference type="InterPro" id="IPR001885">
    <property type="entry name" value="LipOase_mml"/>
</dbReference>
<dbReference type="FunFam" id="1.20.245.10:FF:000001">
    <property type="entry name" value="Arachidonate 5-lipoxygenase a"/>
    <property type="match status" value="1"/>
</dbReference>
<dbReference type="Gene3D" id="2.60.60.20">
    <property type="entry name" value="PLAT/LH2 domain"/>
    <property type="match status" value="1"/>
</dbReference>
<feature type="domain" description="PLAT" evidence="15">
    <location>
        <begin position="2"/>
        <end position="117"/>
    </location>
</feature>
<dbReference type="PROSITE" id="PS50095">
    <property type="entry name" value="PLAT"/>
    <property type="match status" value="1"/>
</dbReference>
<evidence type="ECO:0000256" key="4">
    <source>
        <dbReference type="ARBA" id="ARBA00022490"/>
    </source>
</evidence>
<dbReference type="SUPFAM" id="SSF49723">
    <property type="entry name" value="Lipase/lipooxygenase domain (PLAT/LH2 domain)"/>
    <property type="match status" value="1"/>
</dbReference>
<keyword evidence="5 10" id="KW-0479">Metal-binding</keyword>
<dbReference type="Pfam" id="PF01477">
    <property type="entry name" value="PLAT"/>
    <property type="match status" value="1"/>
</dbReference>
<comment type="pathway">
    <text evidence="2">Lipid metabolism.</text>
</comment>
<dbReference type="SUPFAM" id="SSF48484">
    <property type="entry name" value="Lipoxigenase"/>
    <property type="match status" value="1"/>
</dbReference>
<comment type="similarity">
    <text evidence="3 14">Belongs to the lipoxygenase family.</text>
</comment>
<evidence type="ECO:0000256" key="10">
    <source>
        <dbReference type="PIRSR" id="PIRSR601885-1"/>
    </source>
</evidence>
<dbReference type="InterPro" id="IPR000907">
    <property type="entry name" value="LipOase"/>
</dbReference>
<evidence type="ECO:0000256" key="13">
    <source>
        <dbReference type="PROSITE-ProRule" id="PRU00152"/>
    </source>
</evidence>
<evidence type="ECO:0000313" key="17">
    <source>
        <dbReference type="EMBL" id="KAL2086483.1"/>
    </source>
</evidence>
<gene>
    <name evidence="17" type="ORF">ACEWY4_017542</name>
</gene>
<reference evidence="17 18" key="1">
    <citation type="submission" date="2024-09" db="EMBL/GenBank/DDBJ databases">
        <title>A chromosome-level genome assembly of Gray's grenadier anchovy, Coilia grayii.</title>
        <authorList>
            <person name="Fu Z."/>
        </authorList>
    </citation>
    <scope>NUCLEOTIDE SEQUENCE [LARGE SCALE GENOMIC DNA]</scope>
    <source>
        <strain evidence="17">G4</strain>
        <tissue evidence="17">Muscle</tissue>
    </source>
</reference>
<dbReference type="GO" id="GO:0005737">
    <property type="term" value="C:cytoplasm"/>
    <property type="evidence" value="ECO:0007669"/>
    <property type="project" value="UniProtKB-SubCell"/>
</dbReference>
<dbReference type="AlphaFoldDB" id="A0ABD1JH51"/>
<protein>
    <submittedName>
        <fullName evidence="17">Uncharacterized protein</fullName>
    </submittedName>
</protein>
<dbReference type="EMBL" id="JBHFQA010000015">
    <property type="protein sequence ID" value="KAL2086483.1"/>
    <property type="molecule type" value="Genomic_DNA"/>
</dbReference>
<evidence type="ECO:0000259" key="16">
    <source>
        <dbReference type="PROSITE" id="PS51393"/>
    </source>
</evidence>
<evidence type="ECO:0000259" key="15">
    <source>
        <dbReference type="PROSITE" id="PS50095"/>
    </source>
</evidence>
<keyword evidence="4" id="KW-0963">Cytoplasm</keyword>
<evidence type="ECO:0000256" key="5">
    <source>
        <dbReference type="ARBA" id="ARBA00022723"/>
    </source>
</evidence>